<dbReference type="EMBL" id="CP060007">
    <property type="protein sequence ID" value="QNA43041.1"/>
    <property type="molecule type" value="Genomic_DNA"/>
</dbReference>
<organism evidence="3 4">
    <name type="scientific">Lacibacter sediminis</name>
    <dbReference type="NCBI Taxonomy" id="2760713"/>
    <lineage>
        <taxon>Bacteria</taxon>
        <taxon>Pseudomonadati</taxon>
        <taxon>Bacteroidota</taxon>
        <taxon>Chitinophagia</taxon>
        <taxon>Chitinophagales</taxon>
        <taxon>Chitinophagaceae</taxon>
        <taxon>Lacibacter</taxon>
    </lineage>
</organism>
<accession>A0A7G5XC38</accession>
<evidence type="ECO:0000256" key="1">
    <source>
        <dbReference type="SAM" id="MobiDB-lite"/>
    </source>
</evidence>
<feature type="signal peptide" evidence="2">
    <location>
        <begin position="1"/>
        <end position="19"/>
    </location>
</feature>
<evidence type="ECO:0000313" key="4">
    <source>
        <dbReference type="Proteomes" id="UP000515344"/>
    </source>
</evidence>
<keyword evidence="4" id="KW-1185">Reference proteome</keyword>
<protein>
    <submittedName>
        <fullName evidence="3">Uncharacterized protein</fullName>
    </submittedName>
</protein>
<dbReference type="Proteomes" id="UP000515344">
    <property type="component" value="Chromosome"/>
</dbReference>
<feature type="compositionally biased region" description="Basic and acidic residues" evidence="1">
    <location>
        <begin position="398"/>
        <end position="408"/>
    </location>
</feature>
<feature type="region of interest" description="Disordered" evidence="1">
    <location>
        <begin position="398"/>
        <end position="417"/>
    </location>
</feature>
<dbReference type="RefSeq" id="WP_182801306.1">
    <property type="nucleotide sequence ID" value="NZ_CP060007.1"/>
</dbReference>
<dbReference type="KEGG" id="lacs:H4075_13200"/>
<dbReference type="AlphaFoldDB" id="A0A7G5XC38"/>
<evidence type="ECO:0000313" key="3">
    <source>
        <dbReference type="EMBL" id="QNA43041.1"/>
    </source>
</evidence>
<proteinExistence type="predicted"/>
<feature type="chain" id="PRO_5028816396" evidence="2">
    <location>
        <begin position="20"/>
        <end position="417"/>
    </location>
</feature>
<gene>
    <name evidence="3" type="ORF">H4075_13200</name>
</gene>
<name>A0A7G5XC38_9BACT</name>
<reference evidence="4" key="1">
    <citation type="submission" date="2020-08" db="EMBL/GenBank/DDBJ databases">
        <title>Lacibacter sp. S13-6-6 genome sequencing.</title>
        <authorList>
            <person name="Jin L."/>
        </authorList>
    </citation>
    <scope>NUCLEOTIDE SEQUENCE [LARGE SCALE GENOMIC DNA]</scope>
    <source>
        <strain evidence="4">S13-6-6</strain>
    </source>
</reference>
<keyword evidence="2" id="KW-0732">Signal</keyword>
<sequence length="417" mass="47807">MKALLTLLTGLFILLSTKAQDIPDSVHAIPPAVDTTLRIRNLNPYFTLHVDSSLSYKLEINKEITNYYWYLKNSPVGLRINKDNGLLTFKADKAYFLSGRLKYDVEYKVQLGVQNLNNPVEKADTVFTIVFFNTEIIQSKIRPSVSSTVTVDEGDTARFVLNCENGNFPIEYINFESSIPIKPENAITKCKDEFVWWIPYDFVKDNDSGKVKIFRLLFVGADKFRNKDTATVRIIVRDAINYPLKKQEYDKVVTDYNRYIQQLKFTFRTLDKKIKHTRNKRVAFDMTSSSSALAGTILSTSKNEEQKNVGRVLPAVGVTLVPVKEAVAPNKVNDQNSVSVVRTSIRRLEYILQENGLVSEKDPDIITKTTKLKTDLKQIQLQLIDVPLEEINIEDPKDANKYFDDPKVNRKYRNKKK</sequence>
<evidence type="ECO:0000256" key="2">
    <source>
        <dbReference type="SAM" id="SignalP"/>
    </source>
</evidence>